<evidence type="ECO:0000313" key="4">
    <source>
        <dbReference type="EMBL" id="SSC14218.1"/>
    </source>
</evidence>
<evidence type="ECO:0000313" key="5">
    <source>
        <dbReference type="Proteomes" id="UP000250796"/>
    </source>
</evidence>
<dbReference type="Pfam" id="PF13416">
    <property type="entry name" value="SBP_bac_8"/>
    <property type="match status" value="1"/>
</dbReference>
<dbReference type="GO" id="GO:1901982">
    <property type="term" value="F:maltose binding"/>
    <property type="evidence" value="ECO:0007669"/>
    <property type="project" value="TreeGrafter"/>
</dbReference>
<dbReference type="EMBL" id="LS974202">
    <property type="protein sequence ID" value="SSC14218.1"/>
    <property type="molecule type" value="Genomic_DNA"/>
</dbReference>
<proteinExistence type="inferred from homology"/>
<dbReference type="KEGG" id="minf:MESINF_2778"/>
<keyword evidence="2" id="KW-0813">Transport</keyword>
<dbReference type="InterPro" id="IPR006059">
    <property type="entry name" value="SBP"/>
</dbReference>
<evidence type="ECO:0000256" key="3">
    <source>
        <dbReference type="ARBA" id="ARBA00022729"/>
    </source>
</evidence>
<gene>
    <name evidence="4" type="ORF">MESINF_2778</name>
</gene>
<organism evidence="4 5">
    <name type="scientific">Mesotoga infera</name>
    <dbReference type="NCBI Taxonomy" id="1236046"/>
    <lineage>
        <taxon>Bacteria</taxon>
        <taxon>Thermotogati</taxon>
        <taxon>Thermotogota</taxon>
        <taxon>Thermotogae</taxon>
        <taxon>Kosmotogales</taxon>
        <taxon>Kosmotogaceae</taxon>
        <taxon>Mesotoga</taxon>
    </lineage>
</organism>
<dbReference type="GO" id="GO:0055052">
    <property type="term" value="C:ATP-binding cassette (ABC) transporter complex, substrate-binding subunit-containing"/>
    <property type="evidence" value="ECO:0007669"/>
    <property type="project" value="TreeGrafter"/>
</dbReference>
<accession>A0A7Z7PPN8</accession>
<sequence length="368" mass="41124">MYRFICSLLILTIAVPLAGLTVWVSWEGEDFYREVASSFEREKGIKVVLEYFPKIEDKLGVALKTGDLPDMALAKDTYSGNLGASKRPLEIAADDLAGFKGEYLEAYTYGDAVVALPFYADVQVAFINRSVFEKADLPLPEELDMGELETLVQELKKVVQYPVAFDFTSPYMMFPYISDSPPVGEDGRPLLNGRERVEAVEAIKRYFDTGVISRLERAAMNGLFRNGKIGIMLQGSYMAEKFAAANLDFAMVPLPDLEGRQIKGVIDSKGFFLFKKESYAQSIEFARYLMEKSEAFCGQYRKYPLFEAAWSDPELERIVEGGQFMPNGPGYQAMLFEAFEPALQAIYGGNMGVEQALNGAQGYIDSAW</sequence>
<dbReference type="Proteomes" id="UP000250796">
    <property type="component" value="Chromosome MESINF"/>
</dbReference>
<evidence type="ECO:0000256" key="2">
    <source>
        <dbReference type="ARBA" id="ARBA00022448"/>
    </source>
</evidence>
<keyword evidence="3" id="KW-0732">Signal</keyword>
<dbReference type="RefSeq" id="WP_169700616.1">
    <property type="nucleotide sequence ID" value="NZ_LS974202.1"/>
</dbReference>
<dbReference type="PANTHER" id="PTHR30061:SF50">
    <property type="entry name" value="MALTOSE_MALTODEXTRIN-BINDING PERIPLASMIC PROTEIN"/>
    <property type="match status" value="1"/>
</dbReference>
<evidence type="ECO:0000256" key="1">
    <source>
        <dbReference type="ARBA" id="ARBA00008520"/>
    </source>
</evidence>
<protein>
    <submittedName>
        <fullName evidence="4">Maltose-binding periplasmic protein</fullName>
    </submittedName>
</protein>
<dbReference type="PANTHER" id="PTHR30061">
    <property type="entry name" value="MALTOSE-BINDING PERIPLASMIC PROTEIN"/>
    <property type="match status" value="1"/>
</dbReference>
<dbReference type="SUPFAM" id="SSF53850">
    <property type="entry name" value="Periplasmic binding protein-like II"/>
    <property type="match status" value="1"/>
</dbReference>
<comment type="similarity">
    <text evidence="1">Belongs to the bacterial solute-binding protein 1 family.</text>
</comment>
<keyword evidence="5" id="KW-1185">Reference proteome</keyword>
<dbReference type="Gene3D" id="3.40.190.10">
    <property type="entry name" value="Periplasmic binding protein-like II"/>
    <property type="match status" value="1"/>
</dbReference>
<dbReference type="AlphaFoldDB" id="A0A7Z7PPN8"/>
<name>A0A7Z7PPN8_9BACT</name>
<dbReference type="GO" id="GO:0042956">
    <property type="term" value="P:maltodextrin transmembrane transport"/>
    <property type="evidence" value="ECO:0007669"/>
    <property type="project" value="TreeGrafter"/>
</dbReference>
<reference evidence="4 5" key="1">
    <citation type="submission" date="2017-01" db="EMBL/GenBank/DDBJ databases">
        <authorList>
            <person name="Erauso G."/>
        </authorList>
    </citation>
    <scope>NUCLEOTIDE SEQUENCE [LARGE SCALE GENOMIC DNA]</scope>
    <source>
        <strain evidence="4">MESINF1</strain>
    </source>
</reference>
<dbReference type="GO" id="GO:0015768">
    <property type="term" value="P:maltose transport"/>
    <property type="evidence" value="ECO:0007669"/>
    <property type="project" value="TreeGrafter"/>
</dbReference>